<keyword evidence="7" id="KW-0630">Potassium</keyword>
<dbReference type="InterPro" id="IPR022628">
    <property type="entry name" value="S-AdoMet_synt_N"/>
</dbReference>
<dbReference type="InterPro" id="IPR022630">
    <property type="entry name" value="S-AdoMet_synt_C"/>
</dbReference>
<dbReference type="Pfam" id="PF02772">
    <property type="entry name" value="S-AdoMet_synt_M"/>
    <property type="match status" value="1"/>
</dbReference>
<dbReference type="GO" id="GO:0006556">
    <property type="term" value="P:S-adenosylmethionine biosynthetic process"/>
    <property type="evidence" value="ECO:0007669"/>
    <property type="project" value="InterPro"/>
</dbReference>
<evidence type="ECO:0000313" key="12">
    <source>
        <dbReference type="Proteomes" id="UP000009005"/>
    </source>
</evidence>
<gene>
    <name evidence="11" type="ordered locus">WEN_01510</name>
</gene>
<evidence type="ECO:0000256" key="5">
    <source>
        <dbReference type="ARBA" id="ARBA00022840"/>
    </source>
</evidence>
<dbReference type="Pfam" id="PF02773">
    <property type="entry name" value="S-AdoMet_synt_C"/>
    <property type="match status" value="1"/>
</dbReference>
<evidence type="ECO:0000259" key="8">
    <source>
        <dbReference type="Pfam" id="PF00438"/>
    </source>
</evidence>
<proteinExistence type="predicted"/>
<dbReference type="OrthoDB" id="9801686at2"/>
<keyword evidence="5" id="KW-0067">ATP-binding</keyword>
<dbReference type="RefSeq" id="WP_014849807.1">
    <property type="nucleotide sequence ID" value="NC_018149.1"/>
</dbReference>
<dbReference type="PANTHER" id="PTHR11964">
    <property type="entry name" value="S-ADENOSYLMETHIONINE SYNTHETASE"/>
    <property type="match status" value="1"/>
</dbReference>
<dbReference type="KEGG" id="mwe:WEN_01510"/>
<dbReference type="EC" id="2.5.1.6" evidence="11"/>
<dbReference type="InterPro" id="IPR002133">
    <property type="entry name" value="S-AdoMet_synthetase"/>
</dbReference>
<keyword evidence="1" id="KW-0554">One-carbon metabolism</keyword>
<dbReference type="Proteomes" id="UP000009005">
    <property type="component" value="Chromosome"/>
</dbReference>
<accession>I6ZES1</accession>
<organism evidence="11 12">
    <name type="scientific">Mycoplasma wenyonii (strain Massachusetts)</name>
    <name type="common">Eperythrozoon wenyonii</name>
    <dbReference type="NCBI Taxonomy" id="1197325"/>
    <lineage>
        <taxon>Bacteria</taxon>
        <taxon>Bacillati</taxon>
        <taxon>Mycoplasmatota</taxon>
        <taxon>Mollicutes</taxon>
        <taxon>Mycoplasmataceae</taxon>
        <taxon>Mycoplasma</taxon>
    </lineage>
</organism>
<dbReference type="InterPro" id="IPR022629">
    <property type="entry name" value="S-AdoMet_synt_central"/>
</dbReference>
<dbReference type="Gene3D" id="3.30.300.10">
    <property type="match status" value="3"/>
</dbReference>
<evidence type="ECO:0000256" key="7">
    <source>
        <dbReference type="ARBA" id="ARBA00022958"/>
    </source>
</evidence>
<feature type="domain" description="S-adenosylmethionine synthetase central" evidence="9">
    <location>
        <begin position="109"/>
        <end position="229"/>
    </location>
</feature>
<evidence type="ECO:0000259" key="9">
    <source>
        <dbReference type="Pfam" id="PF02772"/>
    </source>
</evidence>
<dbReference type="HOGENOM" id="CLU_041802_1_0_14"/>
<dbReference type="CDD" id="cd18079">
    <property type="entry name" value="S-AdoMet_synt"/>
    <property type="match status" value="1"/>
</dbReference>
<evidence type="ECO:0000259" key="10">
    <source>
        <dbReference type="Pfam" id="PF02773"/>
    </source>
</evidence>
<protein>
    <submittedName>
        <fullName evidence="11">S-adenosylmethionine synthetase</fullName>
        <ecNumber evidence="11">2.5.1.6</ecNumber>
    </submittedName>
</protein>
<dbReference type="GO" id="GO:0046872">
    <property type="term" value="F:metal ion binding"/>
    <property type="evidence" value="ECO:0007669"/>
    <property type="project" value="UniProtKB-KW"/>
</dbReference>
<dbReference type="GO" id="GO:0006730">
    <property type="term" value="P:one-carbon metabolic process"/>
    <property type="evidence" value="ECO:0007669"/>
    <property type="project" value="UniProtKB-KW"/>
</dbReference>
<evidence type="ECO:0000313" key="11">
    <source>
        <dbReference type="EMBL" id="AFN65097.1"/>
    </source>
</evidence>
<evidence type="ECO:0000256" key="2">
    <source>
        <dbReference type="ARBA" id="ARBA00022679"/>
    </source>
</evidence>
<evidence type="ECO:0000256" key="6">
    <source>
        <dbReference type="ARBA" id="ARBA00022842"/>
    </source>
</evidence>
<feature type="domain" description="S-adenosylmethionine synthetase C-terminal" evidence="10">
    <location>
        <begin position="231"/>
        <end position="369"/>
    </location>
</feature>
<dbReference type="EMBL" id="CP003703">
    <property type="protein sequence ID" value="AFN65097.1"/>
    <property type="molecule type" value="Genomic_DNA"/>
</dbReference>
<keyword evidence="12" id="KW-1185">Reference proteome</keyword>
<sequence>MPKLLRSAETVGRGHPDKIADLIADSILDALIEKLGREKTRLSAEVLVSNKKVLIAGEGSSHSEVSFEEIAKKILYLSGYEPDKFEILLDYKEQSKELSQLVTGCNFSNDQGIVFGFATKESKELLPLEHLLVKKLALKTLELREDETLWWAKEDFKVLAQLELTYSDTDRFQSARLNTLVFSIQHLDLVPQSQIETELKLRVIFPILEELNISYDSNTAWLINPSGSFLIGGLEADSGLTNRKQIADSFGPVAHHGGGGLSGKDLTKIDRLGAYYARWVTKNIVAVGLAQELELKIVYAIGQPEALSYTLTHSKGLKFKPEKLTDLIQSCFPTKVKEIFNYFNSFEFSFSELAEKSHFGLNTDLPWEQLNRAKELYDWIRNT</sequence>
<name>I6ZES1_MYCWM</name>
<dbReference type="InterPro" id="IPR022636">
    <property type="entry name" value="S-AdoMet_synthetase_sfam"/>
</dbReference>
<evidence type="ECO:0000256" key="4">
    <source>
        <dbReference type="ARBA" id="ARBA00022741"/>
    </source>
</evidence>
<evidence type="ECO:0000256" key="1">
    <source>
        <dbReference type="ARBA" id="ARBA00022563"/>
    </source>
</evidence>
<dbReference type="GO" id="GO:0005524">
    <property type="term" value="F:ATP binding"/>
    <property type="evidence" value="ECO:0007669"/>
    <property type="project" value="UniProtKB-KW"/>
</dbReference>
<keyword evidence="6" id="KW-0460">Magnesium</keyword>
<dbReference type="GO" id="GO:0004478">
    <property type="term" value="F:methionine adenosyltransferase activity"/>
    <property type="evidence" value="ECO:0007669"/>
    <property type="project" value="UniProtKB-EC"/>
</dbReference>
<evidence type="ECO:0000256" key="3">
    <source>
        <dbReference type="ARBA" id="ARBA00022723"/>
    </source>
</evidence>
<dbReference type="Pfam" id="PF00438">
    <property type="entry name" value="S-AdoMet_synt_N"/>
    <property type="match status" value="1"/>
</dbReference>
<reference evidence="11 12" key="1">
    <citation type="journal article" date="2012" name="J. Bacteriol.">
        <title>Complete genome sequence of Mycoplasma wenyonii strain Massachusetts.</title>
        <authorList>
            <person name="Dos Santos A.P."/>
            <person name="Guimaraes A.M."/>
            <person name="do Nascimento N.C."/>
            <person name="Sanmiguel P.J."/>
            <person name="Messick J.B."/>
        </authorList>
    </citation>
    <scope>NUCLEOTIDE SEQUENCE [LARGE SCALE GENOMIC DNA]</scope>
    <source>
        <strain evidence="11 12">Massachusetts</strain>
    </source>
</reference>
<keyword evidence="4" id="KW-0547">Nucleotide-binding</keyword>
<feature type="domain" description="S-adenosylmethionine synthetase N-terminal" evidence="8">
    <location>
        <begin position="5"/>
        <end position="87"/>
    </location>
</feature>
<dbReference type="SUPFAM" id="SSF55973">
    <property type="entry name" value="S-adenosylmethionine synthetase"/>
    <property type="match status" value="3"/>
</dbReference>
<dbReference type="PIRSF" id="PIRSF000497">
    <property type="entry name" value="MAT"/>
    <property type="match status" value="1"/>
</dbReference>
<keyword evidence="3" id="KW-0479">Metal-binding</keyword>
<dbReference type="STRING" id="1197325.WEN_01510"/>
<dbReference type="AlphaFoldDB" id="I6ZES1"/>
<dbReference type="PATRIC" id="fig|1197325.3.peg.329"/>
<keyword evidence="2 11" id="KW-0808">Transferase</keyword>